<dbReference type="GeneID" id="107902831"/>
<dbReference type="SUPFAM" id="SSF53756">
    <property type="entry name" value="UDP-Glycosyltransferase/glycogen phosphorylase"/>
    <property type="match status" value="1"/>
</dbReference>
<organism evidence="4 5">
    <name type="scientific">Gossypium hirsutum</name>
    <name type="common">Upland cotton</name>
    <name type="synonym">Gossypium mexicanum</name>
    <dbReference type="NCBI Taxonomy" id="3635"/>
    <lineage>
        <taxon>Eukaryota</taxon>
        <taxon>Viridiplantae</taxon>
        <taxon>Streptophyta</taxon>
        <taxon>Embryophyta</taxon>
        <taxon>Tracheophyta</taxon>
        <taxon>Spermatophyta</taxon>
        <taxon>Magnoliopsida</taxon>
        <taxon>eudicotyledons</taxon>
        <taxon>Gunneridae</taxon>
        <taxon>Pentapetalae</taxon>
        <taxon>rosids</taxon>
        <taxon>malvids</taxon>
        <taxon>Malvales</taxon>
        <taxon>Malvaceae</taxon>
        <taxon>Malvoideae</taxon>
        <taxon>Gossypium</taxon>
    </lineage>
</organism>
<dbReference type="Gene3D" id="3.40.50.2000">
    <property type="entry name" value="Glycogen Phosphorylase B"/>
    <property type="match status" value="3"/>
</dbReference>
<feature type="domain" description="Glycosyltransferase N-terminal" evidence="3">
    <location>
        <begin position="11"/>
        <end position="149"/>
    </location>
</feature>
<evidence type="ECO:0000259" key="3">
    <source>
        <dbReference type="Pfam" id="PF26168"/>
    </source>
</evidence>
<dbReference type="InterPro" id="IPR058980">
    <property type="entry name" value="Glyco_transf_N"/>
</dbReference>
<evidence type="ECO:0000313" key="5">
    <source>
        <dbReference type="RefSeq" id="XP_040950747.1"/>
    </source>
</evidence>
<dbReference type="Pfam" id="PF00201">
    <property type="entry name" value="UDPGT"/>
    <property type="match status" value="1"/>
</dbReference>
<dbReference type="PANTHER" id="PTHR48045:SF20">
    <property type="entry name" value="UDP-RHAMNOSE:RHAMNOSYLTRANSFERASE 1"/>
    <property type="match status" value="1"/>
</dbReference>
<comment type="similarity">
    <text evidence="1">Belongs to the UDP-glycosyltransferase family.</text>
</comment>
<sequence length="372" mass="41775">MDYSNSKKQLHIAIFPLLAYGHIAPYLQVAKFLAQKGHHVYYVSTPKNISRLPQLPPNLCSHISFIPLSLPQVDGLPPGVESTSELPVHKVPYLKRAYDELETQLTEFLKEIVGGSRKSPEDFTVVPAWMYYPNNIAFKLHETTCYEFEPEALRVLSKIHQKPIVPLGLLPPSLSNIEDKGDENWETLKKWLDSKQEKSVFYVALGSEVSLSQESMHELAFGIEKSGLPFIWVVRKPPLDEEPFAEDMIPTEFEERVSKQGMVLRGWAPQLRILGYSSVGGFLTHCGWSSVIESLGLGKPLILFPGGNADFGLTARLMHWKKVGFEIERNDVDGSFKSDLVAACTKRVMVDPEGEQLRANALAIKEIFGNVK</sequence>
<evidence type="ECO:0000313" key="4">
    <source>
        <dbReference type="Proteomes" id="UP000818029"/>
    </source>
</evidence>
<gene>
    <name evidence="5" type="primary">LOC107902831</name>
</gene>
<evidence type="ECO:0000256" key="2">
    <source>
        <dbReference type="ARBA" id="ARBA00022679"/>
    </source>
</evidence>
<name>A0ABM3A7B6_GOSHI</name>
<dbReference type="RefSeq" id="XP_040950747.1">
    <property type="nucleotide sequence ID" value="XM_041094813.1"/>
</dbReference>
<dbReference type="Pfam" id="PF26168">
    <property type="entry name" value="Glyco_transf_N"/>
    <property type="match status" value="1"/>
</dbReference>
<reference evidence="5" key="2">
    <citation type="submission" date="2025-08" db="UniProtKB">
        <authorList>
            <consortium name="RefSeq"/>
        </authorList>
    </citation>
    <scope>IDENTIFICATION</scope>
</reference>
<accession>A0ABM3A7B6</accession>
<dbReference type="Proteomes" id="UP000818029">
    <property type="component" value="Chromosome D05"/>
</dbReference>
<protein>
    <submittedName>
        <fullName evidence="5">UDP-glycosyltransferase 91C1</fullName>
    </submittedName>
</protein>
<dbReference type="PANTHER" id="PTHR48045">
    <property type="entry name" value="UDP-GLYCOSYLTRANSFERASE 72B1"/>
    <property type="match status" value="1"/>
</dbReference>
<dbReference type="InterPro" id="IPR002213">
    <property type="entry name" value="UDP_glucos_trans"/>
</dbReference>
<keyword evidence="4" id="KW-1185">Reference proteome</keyword>
<proteinExistence type="inferred from homology"/>
<keyword evidence="2" id="KW-0808">Transferase</keyword>
<dbReference type="CDD" id="cd03784">
    <property type="entry name" value="GT1_Gtf-like"/>
    <property type="match status" value="1"/>
</dbReference>
<evidence type="ECO:0000256" key="1">
    <source>
        <dbReference type="ARBA" id="ARBA00009995"/>
    </source>
</evidence>
<reference evidence="4" key="1">
    <citation type="journal article" date="2020" name="Nat. Genet.">
        <title>Genomic diversifications of five Gossypium allopolyploid species and their impact on cotton improvement.</title>
        <authorList>
            <person name="Chen Z.J."/>
            <person name="Sreedasyam A."/>
            <person name="Ando A."/>
            <person name="Song Q."/>
            <person name="De Santiago L.M."/>
            <person name="Hulse-Kemp A.M."/>
            <person name="Ding M."/>
            <person name="Ye W."/>
            <person name="Kirkbride R.C."/>
            <person name="Jenkins J."/>
            <person name="Plott C."/>
            <person name="Lovell J."/>
            <person name="Lin Y.M."/>
            <person name="Vaughn R."/>
            <person name="Liu B."/>
            <person name="Simpson S."/>
            <person name="Scheffler B.E."/>
            <person name="Wen L."/>
            <person name="Saski C.A."/>
            <person name="Grover C.E."/>
            <person name="Hu G."/>
            <person name="Conover J.L."/>
            <person name="Carlson J.W."/>
            <person name="Shu S."/>
            <person name="Boston L.B."/>
            <person name="Williams M."/>
            <person name="Peterson D.G."/>
            <person name="McGee K."/>
            <person name="Jones D.C."/>
            <person name="Wendel J.F."/>
            <person name="Stelly D.M."/>
            <person name="Grimwood J."/>
            <person name="Schmutz J."/>
        </authorList>
    </citation>
    <scope>NUCLEOTIDE SEQUENCE [LARGE SCALE GENOMIC DNA]</scope>
    <source>
        <strain evidence="4">cv. TM-1</strain>
    </source>
</reference>